<dbReference type="VEuPathDB" id="VectorBase:ASIC010719"/>
<keyword evidence="2" id="KW-0547">Nucleotide-binding</keyword>
<evidence type="ECO:0000313" key="4">
    <source>
        <dbReference type="Proteomes" id="UP000030765"/>
    </source>
</evidence>
<reference evidence="3" key="2">
    <citation type="submission" date="2020-05" db="UniProtKB">
        <authorList>
            <consortium name="EnsemblMetazoa"/>
        </authorList>
    </citation>
    <scope>IDENTIFICATION</scope>
</reference>
<name>A0A084VYK0_ANOSI</name>
<reference evidence="2 4" key="1">
    <citation type="journal article" date="2014" name="BMC Genomics">
        <title>Genome sequence of Anopheles sinensis provides insight into genetics basis of mosquito competence for malaria parasites.</title>
        <authorList>
            <person name="Zhou D."/>
            <person name="Zhang D."/>
            <person name="Ding G."/>
            <person name="Shi L."/>
            <person name="Hou Q."/>
            <person name="Ye Y."/>
            <person name="Xu Y."/>
            <person name="Zhou H."/>
            <person name="Xiong C."/>
            <person name="Li S."/>
            <person name="Yu J."/>
            <person name="Hong S."/>
            <person name="Yu X."/>
            <person name="Zou P."/>
            <person name="Chen C."/>
            <person name="Chang X."/>
            <person name="Wang W."/>
            <person name="Lv Y."/>
            <person name="Sun Y."/>
            <person name="Ma L."/>
            <person name="Shen B."/>
            <person name="Zhu C."/>
        </authorList>
    </citation>
    <scope>NUCLEOTIDE SEQUENCE [LARGE SCALE GENOMIC DNA]</scope>
</reference>
<dbReference type="EMBL" id="ATLV01018375">
    <property type="status" value="NOT_ANNOTATED_CDS"/>
    <property type="molecule type" value="Genomic_DNA"/>
</dbReference>
<protein>
    <submittedName>
        <fullName evidence="2 3">ABC transporter ATP-binding protein</fullName>
    </submittedName>
</protein>
<proteinExistence type="predicted"/>
<organism evidence="2">
    <name type="scientific">Anopheles sinensis</name>
    <name type="common">Mosquito</name>
    <dbReference type="NCBI Taxonomy" id="74873"/>
    <lineage>
        <taxon>Eukaryota</taxon>
        <taxon>Metazoa</taxon>
        <taxon>Ecdysozoa</taxon>
        <taxon>Arthropoda</taxon>
        <taxon>Hexapoda</taxon>
        <taxon>Insecta</taxon>
        <taxon>Pterygota</taxon>
        <taxon>Neoptera</taxon>
        <taxon>Endopterygota</taxon>
        <taxon>Diptera</taxon>
        <taxon>Nematocera</taxon>
        <taxon>Culicoidea</taxon>
        <taxon>Culicidae</taxon>
        <taxon>Anophelinae</taxon>
        <taxon>Anopheles</taxon>
    </lineage>
</organism>
<keyword evidence="2" id="KW-0067">ATP-binding</keyword>
<keyword evidence="4" id="KW-1185">Reference proteome</keyword>
<feature type="region of interest" description="Disordered" evidence="1">
    <location>
        <begin position="59"/>
        <end position="103"/>
    </location>
</feature>
<dbReference type="AlphaFoldDB" id="A0A084VYK0"/>
<dbReference type="GO" id="GO:0005524">
    <property type="term" value="F:ATP binding"/>
    <property type="evidence" value="ECO:0007669"/>
    <property type="project" value="UniProtKB-KW"/>
</dbReference>
<dbReference type="EMBL" id="KE525231">
    <property type="protein sequence ID" value="KFB43044.1"/>
    <property type="molecule type" value="Genomic_DNA"/>
</dbReference>
<feature type="region of interest" description="Disordered" evidence="1">
    <location>
        <begin position="156"/>
        <end position="182"/>
    </location>
</feature>
<evidence type="ECO:0000313" key="2">
    <source>
        <dbReference type="EMBL" id="KFB43044.1"/>
    </source>
</evidence>
<dbReference type="EnsemblMetazoa" id="ASIC010719-RA">
    <property type="protein sequence ID" value="ASIC010719-PA"/>
    <property type="gene ID" value="ASIC010719"/>
</dbReference>
<gene>
    <name evidence="2" type="ORF">ZHAS_00010719</name>
</gene>
<evidence type="ECO:0000256" key="1">
    <source>
        <dbReference type="SAM" id="MobiDB-lite"/>
    </source>
</evidence>
<sequence>MTTKNEKTQTYLNISPSSIMVCLEIIRHAHTVSGGTSARDDSHMPRCIASGATMLLPAGSGVSLNDLRPEGGRQDRDENRRTSDPPCTRVTRSPGSGGSEEEERTLFLLTPFSESEDGGVLFFPLLVVFVATPGSSGGPDCDEARKPLKPTALIKSSSPAGRGLVEEKGGNSTHNCHGIRNV</sequence>
<dbReference type="Proteomes" id="UP000030765">
    <property type="component" value="Unassembled WGS sequence"/>
</dbReference>
<accession>A0A084VYK0</accession>
<evidence type="ECO:0000313" key="3">
    <source>
        <dbReference type="EnsemblMetazoa" id="ASIC010719-PA"/>
    </source>
</evidence>
<feature type="compositionally biased region" description="Basic and acidic residues" evidence="1">
    <location>
        <begin position="67"/>
        <end position="83"/>
    </location>
</feature>